<dbReference type="SUPFAM" id="SSF53271">
    <property type="entry name" value="PRTase-like"/>
    <property type="match status" value="1"/>
</dbReference>
<reference evidence="3" key="1">
    <citation type="submission" date="2016-10" db="EMBL/GenBank/DDBJ databases">
        <authorList>
            <person name="Varghese N."/>
            <person name="Submissions S."/>
        </authorList>
    </citation>
    <scope>NUCLEOTIDE SEQUENCE [LARGE SCALE GENOMIC DNA]</scope>
    <source>
        <strain evidence="3">DSM 22530</strain>
    </source>
</reference>
<evidence type="ECO:0000313" key="2">
    <source>
        <dbReference type="EMBL" id="SFD96977.1"/>
    </source>
</evidence>
<dbReference type="RefSeq" id="WP_090085006.1">
    <property type="nucleotide sequence ID" value="NZ_FOMR01000006.1"/>
</dbReference>
<dbReference type="InterPro" id="IPR029057">
    <property type="entry name" value="PRTase-like"/>
</dbReference>
<dbReference type="STRING" id="640948.SAMN05216238_106213"/>
<dbReference type="InterPro" id="IPR000836">
    <property type="entry name" value="PRTase_dom"/>
</dbReference>
<dbReference type="Proteomes" id="UP000199474">
    <property type="component" value="Unassembled WGS sequence"/>
</dbReference>
<sequence>MNCLWCDADIIPAITWKTILQPPESKNLCPPCEEQLQVIRGNRCRKCSRESEEKLCSDCRWRERNEGESSLAWNYSVFPYNERMQEMVSKWKYRGDYAIGNAFKRDYLKAFNHIAPSLPNDPAVVPIPLSEERIKERGFNQSRMLAQFLPIEMVELLKRTHSEKQSKRTRRQRLAAGNPFFINQTVNKPVILADDIYTTGTTLHHAASILKMHGCPAVFALTLVRG</sequence>
<evidence type="ECO:0000256" key="1">
    <source>
        <dbReference type="ARBA" id="ARBA00008007"/>
    </source>
</evidence>
<dbReference type="InterPro" id="IPR051910">
    <property type="entry name" value="ComF/GntX_DNA_util-trans"/>
</dbReference>
<keyword evidence="3" id="KW-1185">Reference proteome</keyword>
<gene>
    <name evidence="2" type="ORF">SAMN05216238_106213</name>
</gene>
<comment type="similarity">
    <text evidence="1">Belongs to the ComF/GntX family.</text>
</comment>
<dbReference type="Gene3D" id="3.40.50.2020">
    <property type="match status" value="1"/>
</dbReference>
<dbReference type="AlphaFoldDB" id="A0A1I1WP72"/>
<protein>
    <submittedName>
        <fullName evidence="2">Competence protein ComFC</fullName>
    </submittedName>
</protein>
<dbReference type="PANTHER" id="PTHR47505">
    <property type="entry name" value="DNA UTILIZATION PROTEIN YHGH"/>
    <property type="match status" value="1"/>
</dbReference>
<evidence type="ECO:0000313" key="3">
    <source>
        <dbReference type="Proteomes" id="UP000199474"/>
    </source>
</evidence>
<dbReference type="PANTHER" id="PTHR47505:SF1">
    <property type="entry name" value="DNA UTILIZATION PROTEIN YHGH"/>
    <property type="match status" value="1"/>
</dbReference>
<accession>A0A1I1WP72</accession>
<proteinExistence type="inferred from homology"/>
<dbReference type="EMBL" id="FOMR01000006">
    <property type="protein sequence ID" value="SFD96977.1"/>
    <property type="molecule type" value="Genomic_DNA"/>
</dbReference>
<organism evidence="2 3">
    <name type="scientific">Lentibacillus persicus</name>
    <dbReference type="NCBI Taxonomy" id="640948"/>
    <lineage>
        <taxon>Bacteria</taxon>
        <taxon>Bacillati</taxon>
        <taxon>Bacillota</taxon>
        <taxon>Bacilli</taxon>
        <taxon>Bacillales</taxon>
        <taxon>Bacillaceae</taxon>
        <taxon>Lentibacillus</taxon>
    </lineage>
</organism>
<dbReference type="CDD" id="cd06223">
    <property type="entry name" value="PRTases_typeI"/>
    <property type="match status" value="1"/>
</dbReference>
<dbReference type="OrthoDB" id="9779910at2"/>
<name>A0A1I1WP72_9BACI</name>